<feature type="region of interest" description="Disordered" evidence="1">
    <location>
        <begin position="166"/>
        <end position="343"/>
    </location>
</feature>
<proteinExistence type="predicted"/>
<accession>Q94CS1</accession>
<feature type="compositionally biased region" description="Gly residues" evidence="1">
    <location>
        <begin position="21"/>
        <end position="31"/>
    </location>
</feature>
<dbReference type="AlphaFoldDB" id="Q94CS1"/>
<feature type="compositionally biased region" description="Low complexity" evidence="1">
    <location>
        <begin position="32"/>
        <end position="42"/>
    </location>
</feature>
<feature type="region of interest" description="Disordered" evidence="1">
    <location>
        <begin position="82"/>
        <end position="105"/>
    </location>
</feature>
<organism evidence="2">
    <name type="scientific">Oryza sativa subsp. japonica</name>
    <name type="common">Rice</name>
    <dbReference type="NCBI Taxonomy" id="39947"/>
    <lineage>
        <taxon>Eukaryota</taxon>
        <taxon>Viridiplantae</taxon>
        <taxon>Streptophyta</taxon>
        <taxon>Embryophyta</taxon>
        <taxon>Tracheophyta</taxon>
        <taxon>Spermatophyta</taxon>
        <taxon>Magnoliopsida</taxon>
        <taxon>Liliopsida</taxon>
        <taxon>Poales</taxon>
        <taxon>Poaceae</taxon>
        <taxon>BOP clade</taxon>
        <taxon>Oryzoideae</taxon>
        <taxon>Oryzeae</taxon>
        <taxon>Oryzinae</taxon>
        <taxon>Oryza</taxon>
        <taxon>Oryza sativa</taxon>
    </lineage>
</organism>
<protein>
    <submittedName>
        <fullName evidence="2">p0660F12.5 protein</fullName>
    </submittedName>
</protein>
<feature type="compositionally biased region" description="Basic and acidic residues" evidence="1">
    <location>
        <begin position="94"/>
        <end position="105"/>
    </location>
</feature>
<reference evidence="2" key="1">
    <citation type="submission" date="2001-05" db="EMBL/GenBank/DDBJ databases">
        <title>Oryza sativa nipponbare(GA3) genomic DNA, chromosome 1, PAC clone:P0660F12.</title>
        <authorList>
            <person name="Sasaki T."/>
            <person name="Matsumoto T."/>
            <person name="Yamamoto K."/>
        </authorList>
    </citation>
    <scope>NUCLEOTIDE SEQUENCE</scope>
</reference>
<gene>
    <name evidence="2" type="primary">P0660F12.5</name>
</gene>
<evidence type="ECO:0000256" key="1">
    <source>
        <dbReference type="SAM" id="MobiDB-lite"/>
    </source>
</evidence>
<feature type="region of interest" description="Disordered" evidence="1">
    <location>
        <begin position="1"/>
        <end position="51"/>
    </location>
</feature>
<evidence type="ECO:0000313" key="2">
    <source>
        <dbReference type="EMBL" id="BAB63842.1"/>
    </source>
</evidence>
<sequence length="343" mass="36670">MRAGAWLPTTGDMKTTNDGDALGGGGGGSSGGSRITRAGAAARRGESGDVAEGSASILWTHAHRSRGGRMTPAVIAWMVRRGAATSRQPSADGSGDRADGRSSRARVKIERRGRILGGVGRKRREREREWSRATHVGEEMQARPWPDSAQANMRELGDAATMLEVDEEDPERLTMTSADDEGVEARTAMKTTRGNIVTHRGDTVKQVHRREKKQDRVSRVRPGGADSRRQERAQVVETKGGGVGGRGGPWRADGVRVSTVKTARQREPGDAGCGPRRGEETEDEPANRLSGSGGGGGWRRLGIRRSAWTERLGIRPSGPRRRNSGDGAGAETDAVASKITRST</sequence>
<name>Q94CS1_ORYSJ</name>
<dbReference type="EMBL" id="AP003687">
    <property type="protein sequence ID" value="BAB63842.1"/>
    <property type="molecule type" value="Genomic_DNA"/>
</dbReference>
<feature type="compositionally biased region" description="Gly residues" evidence="1">
    <location>
        <begin position="239"/>
        <end position="248"/>
    </location>
</feature>